<dbReference type="InterPro" id="IPR050127">
    <property type="entry name" value="Serine_Proteases_S1"/>
</dbReference>
<dbReference type="PANTHER" id="PTHR24264">
    <property type="entry name" value="TRYPSIN-RELATED"/>
    <property type="match status" value="1"/>
</dbReference>
<dbReference type="CDD" id="cd00190">
    <property type="entry name" value="Tryp_SPc"/>
    <property type="match status" value="1"/>
</dbReference>
<evidence type="ECO:0000256" key="2">
    <source>
        <dbReference type="ARBA" id="ARBA00022801"/>
    </source>
</evidence>
<dbReference type="EMBL" id="CAJVCH010201480">
    <property type="protein sequence ID" value="CAG7730856.1"/>
    <property type="molecule type" value="Genomic_DNA"/>
</dbReference>
<keyword evidence="4" id="KW-1015">Disulfide bond</keyword>
<dbReference type="OrthoDB" id="546450at2759"/>
<accession>A0A8J2KT21</accession>
<comment type="caution">
    <text evidence="7">The sequence shown here is derived from an EMBL/GenBank/DDBJ whole genome shotgun (WGS) entry which is preliminary data.</text>
</comment>
<evidence type="ECO:0000313" key="7">
    <source>
        <dbReference type="EMBL" id="CAG7730856.1"/>
    </source>
</evidence>
<keyword evidence="2" id="KW-0378">Hydrolase</keyword>
<evidence type="ECO:0000313" key="8">
    <source>
        <dbReference type="Proteomes" id="UP000708208"/>
    </source>
</evidence>
<organism evidence="7 8">
    <name type="scientific">Allacma fusca</name>
    <dbReference type="NCBI Taxonomy" id="39272"/>
    <lineage>
        <taxon>Eukaryota</taxon>
        <taxon>Metazoa</taxon>
        <taxon>Ecdysozoa</taxon>
        <taxon>Arthropoda</taxon>
        <taxon>Hexapoda</taxon>
        <taxon>Collembola</taxon>
        <taxon>Symphypleona</taxon>
        <taxon>Sminthuridae</taxon>
        <taxon>Allacma</taxon>
    </lineage>
</organism>
<dbReference type="PROSITE" id="PS50240">
    <property type="entry name" value="TRYPSIN_DOM"/>
    <property type="match status" value="1"/>
</dbReference>
<proteinExistence type="inferred from homology"/>
<comment type="similarity">
    <text evidence="5">Belongs to the peptidase S1 family. CLIP subfamily.</text>
</comment>
<dbReference type="InterPro" id="IPR001254">
    <property type="entry name" value="Trypsin_dom"/>
</dbReference>
<dbReference type="PROSITE" id="PS00135">
    <property type="entry name" value="TRYPSIN_SER"/>
    <property type="match status" value="1"/>
</dbReference>
<name>A0A8J2KT21_9HEXA</name>
<keyword evidence="3" id="KW-0720">Serine protease</keyword>
<sequence>KARDLDLENQEGIVTGWGLTQEGGIPANSMMQATVSIFNDTACKGFYESTDIITKQMMCVGHPEGKMDSCVGDSGGPLVVNQNETYTLAGIVSWGRGCGRPNLPGVYTRMIGLTDWVKEKAADAVWCEP</sequence>
<dbReference type="SMART" id="SM00020">
    <property type="entry name" value="Tryp_SPc"/>
    <property type="match status" value="1"/>
</dbReference>
<dbReference type="FunFam" id="2.40.10.10:FF:000002">
    <property type="entry name" value="Transmembrane protease serine"/>
    <property type="match status" value="1"/>
</dbReference>
<dbReference type="GO" id="GO:0006508">
    <property type="term" value="P:proteolysis"/>
    <property type="evidence" value="ECO:0007669"/>
    <property type="project" value="UniProtKB-KW"/>
</dbReference>
<dbReference type="InterPro" id="IPR033116">
    <property type="entry name" value="TRYPSIN_SER"/>
</dbReference>
<feature type="non-terminal residue" evidence="7">
    <location>
        <position position="1"/>
    </location>
</feature>
<keyword evidence="8" id="KW-1185">Reference proteome</keyword>
<evidence type="ECO:0000256" key="3">
    <source>
        <dbReference type="ARBA" id="ARBA00022825"/>
    </source>
</evidence>
<evidence type="ECO:0000256" key="4">
    <source>
        <dbReference type="ARBA" id="ARBA00023157"/>
    </source>
</evidence>
<dbReference type="PANTHER" id="PTHR24264:SF54">
    <property type="entry name" value="PEPTIDASE S1 DOMAIN-CONTAINING PROTEIN"/>
    <property type="match status" value="1"/>
</dbReference>
<protein>
    <recommendedName>
        <fullName evidence="6">Peptidase S1 domain-containing protein</fullName>
    </recommendedName>
</protein>
<dbReference type="GO" id="GO:0005615">
    <property type="term" value="C:extracellular space"/>
    <property type="evidence" value="ECO:0007669"/>
    <property type="project" value="TreeGrafter"/>
</dbReference>
<feature type="domain" description="Peptidase S1" evidence="6">
    <location>
        <begin position="1"/>
        <end position="122"/>
    </location>
</feature>
<gene>
    <name evidence="7" type="ORF">AFUS01_LOCUS19472</name>
</gene>
<dbReference type="AlphaFoldDB" id="A0A8J2KT21"/>
<evidence type="ECO:0000256" key="5">
    <source>
        <dbReference type="ARBA" id="ARBA00024195"/>
    </source>
</evidence>
<dbReference type="GO" id="GO:0004252">
    <property type="term" value="F:serine-type endopeptidase activity"/>
    <property type="evidence" value="ECO:0007669"/>
    <property type="project" value="InterPro"/>
</dbReference>
<evidence type="ECO:0000259" key="6">
    <source>
        <dbReference type="PROSITE" id="PS50240"/>
    </source>
</evidence>
<keyword evidence="1" id="KW-0645">Protease</keyword>
<dbReference type="Pfam" id="PF00089">
    <property type="entry name" value="Trypsin"/>
    <property type="match status" value="1"/>
</dbReference>
<dbReference type="Proteomes" id="UP000708208">
    <property type="component" value="Unassembled WGS sequence"/>
</dbReference>
<evidence type="ECO:0000256" key="1">
    <source>
        <dbReference type="ARBA" id="ARBA00022670"/>
    </source>
</evidence>
<reference evidence="7" key="1">
    <citation type="submission" date="2021-06" db="EMBL/GenBank/DDBJ databases">
        <authorList>
            <person name="Hodson N. C."/>
            <person name="Mongue J. A."/>
            <person name="Jaron S. K."/>
        </authorList>
    </citation>
    <scope>NUCLEOTIDE SEQUENCE</scope>
</reference>